<dbReference type="STRING" id="1036808.A0A0C3EKN1"/>
<feature type="compositionally biased region" description="Basic residues" evidence="1">
    <location>
        <begin position="293"/>
        <end position="308"/>
    </location>
</feature>
<evidence type="ECO:0000313" key="3">
    <source>
        <dbReference type="Proteomes" id="UP000053989"/>
    </source>
</evidence>
<dbReference type="OrthoDB" id="2663365at2759"/>
<name>A0A0C3EKN1_9AGAM</name>
<feature type="region of interest" description="Disordered" evidence="1">
    <location>
        <begin position="289"/>
        <end position="372"/>
    </location>
</feature>
<accession>A0A0C3EKN1</accession>
<dbReference type="EMBL" id="KN822009">
    <property type="protein sequence ID" value="KIM68491.1"/>
    <property type="molecule type" value="Genomic_DNA"/>
</dbReference>
<dbReference type="InParanoid" id="A0A0C3EKN1"/>
<feature type="region of interest" description="Disordered" evidence="1">
    <location>
        <begin position="199"/>
        <end position="261"/>
    </location>
</feature>
<feature type="compositionally biased region" description="Polar residues" evidence="1">
    <location>
        <begin position="27"/>
        <end position="36"/>
    </location>
</feature>
<reference evidence="2 3" key="1">
    <citation type="submission" date="2014-04" db="EMBL/GenBank/DDBJ databases">
        <authorList>
            <consortium name="DOE Joint Genome Institute"/>
            <person name="Kuo A."/>
            <person name="Kohler A."/>
            <person name="Nagy L.G."/>
            <person name="Floudas D."/>
            <person name="Copeland A."/>
            <person name="Barry K.W."/>
            <person name="Cichocki N."/>
            <person name="Veneault-Fourrey C."/>
            <person name="LaButti K."/>
            <person name="Lindquist E.A."/>
            <person name="Lipzen A."/>
            <person name="Lundell T."/>
            <person name="Morin E."/>
            <person name="Murat C."/>
            <person name="Sun H."/>
            <person name="Tunlid A."/>
            <person name="Henrissat B."/>
            <person name="Grigoriev I.V."/>
            <person name="Hibbett D.S."/>
            <person name="Martin F."/>
            <person name="Nordberg H.P."/>
            <person name="Cantor M.N."/>
            <person name="Hua S.X."/>
        </authorList>
    </citation>
    <scope>NUCLEOTIDE SEQUENCE [LARGE SCALE GENOMIC DNA]</scope>
    <source>
        <strain evidence="2 3">Foug A</strain>
    </source>
</reference>
<feature type="compositionally biased region" description="Polar residues" evidence="1">
    <location>
        <begin position="199"/>
        <end position="211"/>
    </location>
</feature>
<keyword evidence="3" id="KW-1185">Reference proteome</keyword>
<organism evidence="2 3">
    <name type="scientific">Scleroderma citrinum Foug A</name>
    <dbReference type="NCBI Taxonomy" id="1036808"/>
    <lineage>
        <taxon>Eukaryota</taxon>
        <taxon>Fungi</taxon>
        <taxon>Dikarya</taxon>
        <taxon>Basidiomycota</taxon>
        <taxon>Agaricomycotina</taxon>
        <taxon>Agaricomycetes</taxon>
        <taxon>Agaricomycetidae</taxon>
        <taxon>Boletales</taxon>
        <taxon>Sclerodermatineae</taxon>
        <taxon>Sclerodermataceae</taxon>
        <taxon>Scleroderma</taxon>
    </lineage>
</organism>
<dbReference type="Proteomes" id="UP000053989">
    <property type="component" value="Unassembled WGS sequence"/>
</dbReference>
<feature type="compositionally biased region" description="Basic and acidic residues" evidence="1">
    <location>
        <begin position="216"/>
        <end position="225"/>
    </location>
</feature>
<proteinExistence type="predicted"/>
<protein>
    <submittedName>
        <fullName evidence="2">Uncharacterized protein</fullName>
    </submittedName>
</protein>
<gene>
    <name evidence="2" type="ORF">SCLCIDRAFT_7179</name>
</gene>
<evidence type="ECO:0000313" key="2">
    <source>
        <dbReference type="EMBL" id="KIM68491.1"/>
    </source>
</evidence>
<dbReference type="AlphaFoldDB" id="A0A0C3EKN1"/>
<sequence length="372" mass="41493">MVSGEIAVEQSHPPPYLPEGVADSSRHTSSYSDATGTRTRTRKQEKQRKDRYGEENQYNIAYFRDARGGPHRPSRSPRMAEGHPPPPYENATKASVSTSDCVHEAGPSFSIPSTSAIGDNQLVDRPDPMSLNTVPATPQAEEDGFSVELVDLDPAARWELDRLLGVPLEERVRRHKLIDAATPTMASHRTRLFSQPTARHPTSMQFHSPQLSLPIPEDHDRHDDDQAQGNSDLSSSPSPKHPRLPHIPVSPPKLFHLRSQSPQASSSVISLLRNPSPFFKSTPSLLSLPPSHHTNHNRFGKLFRRRSKGTSPEPLDDWEVLERTASPLAPQNTPRRLPPPDNDHATDTWIDRTKNVPSIRLPSRPSPDDLWS</sequence>
<feature type="compositionally biased region" description="Polar residues" evidence="1">
    <location>
        <begin position="227"/>
        <end position="238"/>
    </location>
</feature>
<dbReference type="HOGENOM" id="CLU_744257_0_0_1"/>
<feature type="region of interest" description="Disordered" evidence="1">
    <location>
        <begin position="1"/>
        <end position="142"/>
    </location>
</feature>
<reference evidence="3" key="2">
    <citation type="submission" date="2015-01" db="EMBL/GenBank/DDBJ databases">
        <title>Evolutionary Origins and Diversification of the Mycorrhizal Mutualists.</title>
        <authorList>
            <consortium name="DOE Joint Genome Institute"/>
            <consortium name="Mycorrhizal Genomics Consortium"/>
            <person name="Kohler A."/>
            <person name="Kuo A."/>
            <person name="Nagy L.G."/>
            <person name="Floudas D."/>
            <person name="Copeland A."/>
            <person name="Barry K.W."/>
            <person name="Cichocki N."/>
            <person name="Veneault-Fourrey C."/>
            <person name="LaButti K."/>
            <person name="Lindquist E.A."/>
            <person name="Lipzen A."/>
            <person name="Lundell T."/>
            <person name="Morin E."/>
            <person name="Murat C."/>
            <person name="Riley R."/>
            <person name="Ohm R."/>
            <person name="Sun H."/>
            <person name="Tunlid A."/>
            <person name="Henrissat B."/>
            <person name="Grigoriev I.V."/>
            <person name="Hibbett D.S."/>
            <person name="Martin F."/>
        </authorList>
    </citation>
    <scope>NUCLEOTIDE SEQUENCE [LARGE SCALE GENOMIC DNA]</scope>
    <source>
        <strain evidence="3">Foug A</strain>
    </source>
</reference>
<evidence type="ECO:0000256" key="1">
    <source>
        <dbReference type="SAM" id="MobiDB-lite"/>
    </source>
</evidence>
<feature type="compositionally biased region" description="Basic and acidic residues" evidence="1">
    <location>
        <begin position="341"/>
        <end position="354"/>
    </location>
</feature>
<feature type="compositionally biased region" description="Basic and acidic residues" evidence="1">
    <location>
        <begin position="42"/>
        <end position="54"/>
    </location>
</feature>